<evidence type="ECO:0000313" key="10">
    <source>
        <dbReference type="EMBL" id="MCV3270600.1"/>
    </source>
</evidence>
<accession>A0ABT3BAL4</accession>
<gene>
    <name evidence="10" type="ORF">MUB52_04095</name>
</gene>
<dbReference type="CDD" id="cd00075">
    <property type="entry name" value="HATPase"/>
    <property type="match status" value="1"/>
</dbReference>
<feature type="domain" description="Histidine kinase" evidence="8">
    <location>
        <begin position="408"/>
        <end position="621"/>
    </location>
</feature>
<keyword evidence="11" id="KW-1185">Reference proteome</keyword>
<dbReference type="InterPro" id="IPR036097">
    <property type="entry name" value="HisK_dim/P_sf"/>
</dbReference>
<evidence type="ECO:0000313" key="11">
    <source>
        <dbReference type="Proteomes" id="UP001208690"/>
    </source>
</evidence>
<evidence type="ECO:0000256" key="2">
    <source>
        <dbReference type="ARBA" id="ARBA00004370"/>
    </source>
</evidence>
<feature type="domain" description="HAMP" evidence="9">
    <location>
        <begin position="345"/>
        <end position="397"/>
    </location>
</feature>
<dbReference type="InterPro" id="IPR036890">
    <property type="entry name" value="HATPase_C_sf"/>
</dbReference>
<dbReference type="InterPro" id="IPR050351">
    <property type="entry name" value="BphY/WalK/GraS-like"/>
</dbReference>
<proteinExistence type="predicted"/>
<dbReference type="EMBL" id="JALIEB010000002">
    <property type="protein sequence ID" value="MCV3270600.1"/>
    <property type="molecule type" value="Genomic_DNA"/>
</dbReference>
<evidence type="ECO:0000256" key="7">
    <source>
        <dbReference type="SAM" id="Phobius"/>
    </source>
</evidence>
<organism evidence="10 11">
    <name type="scientific">Roseobacter sinensis</name>
    <dbReference type="NCBI Taxonomy" id="2931391"/>
    <lineage>
        <taxon>Bacteria</taxon>
        <taxon>Pseudomonadati</taxon>
        <taxon>Pseudomonadota</taxon>
        <taxon>Alphaproteobacteria</taxon>
        <taxon>Rhodobacterales</taxon>
        <taxon>Roseobacteraceae</taxon>
        <taxon>Roseobacter</taxon>
    </lineage>
</organism>
<dbReference type="SMART" id="SM00304">
    <property type="entry name" value="HAMP"/>
    <property type="match status" value="1"/>
</dbReference>
<keyword evidence="7" id="KW-0812">Transmembrane</keyword>
<keyword evidence="7" id="KW-0472">Membrane</keyword>
<dbReference type="Proteomes" id="UP001208690">
    <property type="component" value="Unassembled WGS sequence"/>
</dbReference>
<dbReference type="Pfam" id="PF00512">
    <property type="entry name" value="HisKA"/>
    <property type="match status" value="1"/>
</dbReference>
<dbReference type="InterPro" id="IPR005467">
    <property type="entry name" value="His_kinase_dom"/>
</dbReference>
<dbReference type="Pfam" id="PF02518">
    <property type="entry name" value="HATPase_c"/>
    <property type="match status" value="1"/>
</dbReference>
<keyword evidence="10" id="KW-0067">ATP-binding</keyword>
<comment type="catalytic activity">
    <reaction evidence="1">
        <text>ATP + protein L-histidine = ADP + protein N-phospho-L-histidine.</text>
        <dbReference type="EC" id="2.7.13.3"/>
    </reaction>
</comment>
<dbReference type="SMART" id="SM00387">
    <property type="entry name" value="HATPase_c"/>
    <property type="match status" value="1"/>
</dbReference>
<dbReference type="RefSeq" id="WP_263842924.1">
    <property type="nucleotide sequence ID" value="NZ_JALIEB010000002.1"/>
</dbReference>
<dbReference type="SUPFAM" id="SSF47384">
    <property type="entry name" value="Homodimeric domain of signal transducing histidine kinase"/>
    <property type="match status" value="1"/>
</dbReference>
<evidence type="ECO:0000256" key="5">
    <source>
        <dbReference type="ARBA" id="ARBA00022679"/>
    </source>
</evidence>
<dbReference type="InterPro" id="IPR003660">
    <property type="entry name" value="HAMP_dom"/>
</dbReference>
<reference evidence="10 11" key="1">
    <citation type="submission" date="2022-04" db="EMBL/GenBank/DDBJ databases">
        <title>Roseobacter sp. WL0113 is a bacterium isolated from neritic sediment.</title>
        <authorList>
            <person name="Wang L."/>
            <person name="He W."/>
            <person name="Zhang D.-F."/>
        </authorList>
    </citation>
    <scope>NUCLEOTIDE SEQUENCE [LARGE SCALE GENOMIC DNA]</scope>
    <source>
        <strain evidence="10 11">WL0113</strain>
    </source>
</reference>
<dbReference type="PRINTS" id="PR00344">
    <property type="entry name" value="BCTRLSENSOR"/>
</dbReference>
<evidence type="ECO:0000256" key="6">
    <source>
        <dbReference type="ARBA" id="ARBA00022777"/>
    </source>
</evidence>
<dbReference type="SUPFAM" id="SSF55874">
    <property type="entry name" value="ATPase domain of HSP90 chaperone/DNA topoisomerase II/histidine kinase"/>
    <property type="match status" value="1"/>
</dbReference>
<dbReference type="CDD" id="cd06225">
    <property type="entry name" value="HAMP"/>
    <property type="match status" value="1"/>
</dbReference>
<comment type="subcellular location">
    <subcellularLocation>
        <location evidence="2">Membrane</location>
    </subcellularLocation>
</comment>
<dbReference type="EC" id="2.7.13.3" evidence="3"/>
<feature type="transmembrane region" description="Helical" evidence="7">
    <location>
        <begin position="319"/>
        <end position="343"/>
    </location>
</feature>
<dbReference type="Gene3D" id="1.10.287.130">
    <property type="match status" value="1"/>
</dbReference>
<keyword evidence="7" id="KW-1133">Transmembrane helix</keyword>
<evidence type="ECO:0000259" key="9">
    <source>
        <dbReference type="PROSITE" id="PS50885"/>
    </source>
</evidence>
<dbReference type="PROSITE" id="PS50885">
    <property type="entry name" value="HAMP"/>
    <property type="match status" value="1"/>
</dbReference>
<dbReference type="PANTHER" id="PTHR42878">
    <property type="entry name" value="TWO-COMPONENT HISTIDINE KINASE"/>
    <property type="match status" value="1"/>
</dbReference>
<evidence type="ECO:0000259" key="8">
    <source>
        <dbReference type="PROSITE" id="PS50109"/>
    </source>
</evidence>
<evidence type="ECO:0000256" key="3">
    <source>
        <dbReference type="ARBA" id="ARBA00012438"/>
    </source>
</evidence>
<dbReference type="InterPro" id="IPR003594">
    <property type="entry name" value="HATPase_dom"/>
</dbReference>
<dbReference type="GO" id="GO:0005524">
    <property type="term" value="F:ATP binding"/>
    <property type="evidence" value="ECO:0007669"/>
    <property type="project" value="UniProtKB-KW"/>
</dbReference>
<keyword evidence="10" id="KW-0547">Nucleotide-binding</keyword>
<dbReference type="InterPro" id="IPR004358">
    <property type="entry name" value="Sig_transdc_His_kin-like_C"/>
</dbReference>
<evidence type="ECO:0000256" key="1">
    <source>
        <dbReference type="ARBA" id="ARBA00000085"/>
    </source>
</evidence>
<name>A0ABT3BAL4_9RHOB</name>
<dbReference type="Gene3D" id="6.10.340.10">
    <property type="match status" value="1"/>
</dbReference>
<dbReference type="PROSITE" id="PS51257">
    <property type="entry name" value="PROKAR_LIPOPROTEIN"/>
    <property type="match status" value="1"/>
</dbReference>
<comment type="caution">
    <text evidence="10">The sequence shown here is derived from an EMBL/GenBank/DDBJ whole genome shotgun (WGS) entry which is preliminary data.</text>
</comment>
<keyword evidence="4" id="KW-0597">Phosphoprotein</keyword>
<evidence type="ECO:0000256" key="4">
    <source>
        <dbReference type="ARBA" id="ARBA00022553"/>
    </source>
</evidence>
<dbReference type="PANTHER" id="PTHR42878:SF15">
    <property type="entry name" value="BACTERIOPHYTOCHROME"/>
    <property type="match status" value="1"/>
</dbReference>
<dbReference type="SMART" id="SM00388">
    <property type="entry name" value="HisKA"/>
    <property type="match status" value="1"/>
</dbReference>
<dbReference type="PROSITE" id="PS50109">
    <property type="entry name" value="HIS_KIN"/>
    <property type="match status" value="1"/>
</dbReference>
<keyword evidence="5" id="KW-0808">Transferase</keyword>
<dbReference type="Pfam" id="PF00672">
    <property type="entry name" value="HAMP"/>
    <property type="match status" value="1"/>
</dbReference>
<dbReference type="SUPFAM" id="SSF158472">
    <property type="entry name" value="HAMP domain-like"/>
    <property type="match status" value="1"/>
</dbReference>
<sequence>MRLLLLVAGGVTVAACFAGFTQLREISSAHGALTQDALPVLIQTQSVERDLSDLSIALERANSAQGAAQLIVAKHNLIEQIETVRERVIGVTRTERGAGVSLRMQAELARLDASVGQLLAHQNLLFEAEDRIAALDADLMRAGAAARDALEGLRVATEAQIEAVMGELRSGTGPGAGGSRQPFSDLFLAARSLTGLSAEIDAILTLSRSDQQLQTSGDFNEMRDEVEARLTGTAELLARLDPSADLAGLMGDLKQLVLQQDGLIAIAEARLRQANDVLALRQSKLEMSGDVSQFIDEMLSDALSSVAERSRNLDEATRLLSIILMVCLFLAATTTLIGHTVIIEQQINRRVARLNDAVKAIANGDLDHPIDVSGNDEFGDIARALHVFKQNAEELRRSNTDLERFAYVAAHDLRAPLRAVHDLSEWTLEDDQNVLTDESRSYLLMMQARTDRLDRLLVDLLDYARAGQEQQDLGEVDLAALVEQVTHMLAPPHGLTVRFTGPARGARTYATPLKQILINLISNAIKHHDRATGSITVSAAFQGGRLMVEVTDDGPGIPLAYQDRIYELFQTLKPRDEVEGSGLGLAIIRKILDRYRSELTLQSNPETARGATFRFDLPAEEIIDEDATAQANAA</sequence>
<protein>
    <recommendedName>
        <fullName evidence="3">histidine kinase</fullName>
        <ecNumber evidence="3">2.7.13.3</ecNumber>
    </recommendedName>
</protein>
<dbReference type="Gene3D" id="3.30.565.10">
    <property type="entry name" value="Histidine kinase-like ATPase, C-terminal domain"/>
    <property type="match status" value="1"/>
</dbReference>
<dbReference type="InterPro" id="IPR003661">
    <property type="entry name" value="HisK_dim/P_dom"/>
</dbReference>
<keyword evidence="6" id="KW-0418">Kinase</keyword>